<evidence type="ECO:0000256" key="1">
    <source>
        <dbReference type="SAM" id="SignalP"/>
    </source>
</evidence>
<organism evidence="2">
    <name type="scientific">Rhizophora mucronata</name>
    <name type="common">Asiatic mangrove</name>
    <dbReference type="NCBI Taxonomy" id="61149"/>
    <lineage>
        <taxon>Eukaryota</taxon>
        <taxon>Viridiplantae</taxon>
        <taxon>Streptophyta</taxon>
        <taxon>Embryophyta</taxon>
        <taxon>Tracheophyta</taxon>
        <taxon>Spermatophyta</taxon>
        <taxon>Magnoliopsida</taxon>
        <taxon>eudicotyledons</taxon>
        <taxon>Gunneridae</taxon>
        <taxon>Pentapetalae</taxon>
        <taxon>rosids</taxon>
        <taxon>fabids</taxon>
        <taxon>Malpighiales</taxon>
        <taxon>Rhizophoraceae</taxon>
        <taxon>Rhizophora</taxon>
    </lineage>
</organism>
<feature type="chain" id="PRO_5015133359" evidence="1">
    <location>
        <begin position="18"/>
        <end position="38"/>
    </location>
</feature>
<reference evidence="2" key="1">
    <citation type="submission" date="2018-02" db="EMBL/GenBank/DDBJ databases">
        <title>Rhizophora mucronata_Transcriptome.</title>
        <authorList>
            <person name="Meera S.P."/>
            <person name="Sreeshan A."/>
            <person name="Augustine A."/>
        </authorList>
    </citation>
    <scope>NUCLEOTIDE SEQUENCE</scope>
    <source>
        <tissue evidence="2">Leaf</tissue>
    </source>
</reference>
<dbReference type="AlphaFoldDB" id="A0A2P2PMK0"/>
<name>A0A2P2PMK0_RHIMU</name>
<keyword evidence="1" id="KW-0732">Signal</keyword>
<protein>
    <submittedName>
        <fullName evidence="2">Uncharacterized protein</fullName>
    </submittedName>
</protein>
<evidence type="ECO:0000313" key="2">
    <source>
        <dbReference type="EMBL" id="MBX55956.1"/>
    </source>
</evidence>
<dbReference type="EMBL" id="GGEC01075472">
    <property type="protein sequence ID" value="MBX55956.1"/>
    <property type="molecule type" value="Transcribed_RNA"/>
</dbReference>
<proteinExistence type="predicted"/>
<sequence>MGKFWWLGFCQTWWFRAQLSMLMQNARRWVMQESYLMR</sequence>
<accession>A0A2P2PMK0</accession>
<feature type="signal peptide" evidence="1">
    <location>
        <begin position="1"/>
        <end position="17"/>
    </location>
</feature>